<dbReference type="GeneID" id="43602116"/>
<protein>
    <submittedName>
        <fullName evidence="2">Uncharacterized protein</fullName>
    </submittedName>
</protein>
<organism evidence="2 3">
    <name type="scientific">Venustampulla echinocandica</name>
    <dbReference type="NCBI Taxonomy" id="2656787"/>
    <lineage>
        <taxon>Eukaryota</taxon>
        <taxon>Fungi</taxon>
        <taxon>Dikarya</taxon>
        <taxon>Ascomycota</taxon>
        <taxon>Pezizomycotina</taxon>
        <taxon>Leotiomycetes</taxon>
        <taxon>Helotiales</taxon>
        <taxon>Pleuroascaceae</taxon>
        <taxon>Venustampulla</taxon>
    </lineage>
</organism>
<evidence type="ECO:0000256" key="1">
    <source>
        <dbReference type="SAM" id="MobiDB-lite"/>
    </source>
</evidence>
<proteinExistence type="predicted"/>
<feature type="region of interest" description="Disordered" evidence="1">
    <location>
        <begin position="65"/>
        <end position="94"/>
    </location>
</feature>
<dbReference type="RefSeq" id="XP_031865797.1">
    <property type="nucleotide sequence ID" value="XM_032017890.1"/>
</dbReference>
<dbReference type="EMBL" id="NPIC01000011">
    <property type="protein sequence ID" value="RDL31865.1"/>
    <property type="molecule type" value="Genomic_DNA"/>
</dbReference>
<accession>A0A370TC99</accession>
<keyword evidence="3" id="KW-1185">Reference proteome</keyword>
<comment type="caution">
    <text evidence="2">The sequence shown here is derived from an EMBL/GenBank/DDBJ whole genome shotgun (WGS) entry which is preliminary data.</text>
</comment>
<dbReference type="Proteomes" id="UP000254866">
    <property type="component" value="Unassembled WGS sequence"/>
</dbReference>
<gene>
    <name evidence="2" type="ORF">BP5553_09267</name>
</gene>
<evidence type="ECO:0000313" key="2">
    <source>
        <dbReference type="EMBL" id="RDL31865.1"/>
    </source>
</evidence>
<name>A0A370TC99_9HELO</name>
<feature type="compositionally biased region" description="Basic residues" evidence="1">
    <location>
        <begin position="77"/>
        <end position="94"/>
    </location>
</feature>
<sequence length="176" mass="19654">MNNQNVSKKITNWAFNRLVGVFAPKGRFPEPLQEDWVVVGDPKTTNCTDGDWVVEEEPPDEIISTCDEPQRSDTKVTRSRQPKHSPKTRMTKRAKSIAALLQRAEDKFLKRRLSAGSSPSRLPSVPGWSGLASAMSPYMDSWVEINNGYYAAPSSGIENVRSPILGVDRKEAMFCL</sequence>
<evidence type="ECO:0000313" key="3">
    <source>
        <dbReference type="Proteomes" id="UP000254866"/>
    </source>
</evidence>
<dbReference type="AlphaFoldDB" id="A0A370TC99"/>
<reference evidence="2 3" key="1">
    <citation type="journal article" date="2018" name="IMA Fungus">
        <title>IMA Genome-F 9: Draft genome sequence of Annulohypoxylon stygium, Aspergillus mulundensis, Berkeleyomyces basicola (syn. Thielaviopsis basicola), Ceratocystis smalleyi, two Cercospora beticola strains, Coleophoma cylindrospora, Fusarium fracticaudum, Phialophora cf. hyalina, and Morchella septimelata.</title>
        <authorList>
            <person name="Wingfield B.D."/>
            <person name="Bills G.F."/>
            <person name="Dong Y."/>
            <person name="Huang W."/>
            <person name="Nel W.J."/>
            <person name="Swalarsk-Parry B.S."/>
            <person name="Vaghefi N."/>
            <person name="Wilken P.M."/>
            <person name="An Z."/>
            <person name="de Beer Z.W."/>
            <person name="De Vos L."/>
            <person name="Chen L."/>
            <person name="Duong T.A."/>
            <person name="Gao Y."/>
            <person name="Hammerbacher A."/>
            <person name="Kikkert J.R."/>
            <person name="Li Y."/>
            <person name="Li H."/>
            <person name="Li K."/>
            <person name="Li Q."/>
            <person name="Liu X."/>
            <person name="Ma X."/>
            <person name="Naidoo K."/>
            <person name="Pethybridge S.J."/>
            <person name="Sun J."/>
            <person name="Steenkamp E.T."/>
            <person name="van der Nest M.A."/>
            <person name="van Wyk S."/>
            <person name="Wingfield M.J."/>
            <person name="Xiong C."/>
            <person name="Yue Q."/>
            <person name="Zhang X."/>
        </authorList>
    </citation>
    <scope>NUCLEOTIDE SEQUENCE [LARGE SCALE GENOMIC DNA]</scope>
    <source>
        <strain evidence="2 3">BP 5553</strain>
    </source>
</reference>